<dbReference type="Proteomes" id="UP000244152">
    <property type="component" value="Unassembled WGS sequence"/>
</dbReference>
<protein>
    <submittedName>
        <fullName evidence="2">Uncharacterized protein</fullName>
    </submittedName>
</protein>
<accession>A0A2T5HY31</accession>
<evidence type="ECO:0000313" key="3">
    <source>
        <dbReference type="Proteomes" id="UP000244152"/>
    </source>
</evidence>
<feature type="region of interest" description="Disordered" evidence="1">
    <location>
        <begin position="43"/>
        <end position="62"/>
    </location>
</feature>
<organism evidence="2 3">
    <name type="scientific">Nitrosospira multiformis</name>
    <dbReference type="NCBI Taxonomy" id="1231"/>
    <lineage>
        <taxon>Bacteria</taxon>
        <taxon>Pseudomonadati</taxon>
        <taxon>Pseudomonadota</taxon>
        <taxon>Betaproteobacteria</taxon>
        <taxon>Nitrosomonadales</taxon>
        <taxon>Nitrosomonadaceae</taxon>
        <taxon>Nitrosospira</taxon>
    </lineage>
</organism>
<gene>
    <name evidence="2" type="ORF">C8R21_1683</name>
</gene>
<dbReference type="AlphaFoldDB" id="A0A2T5HY31"/>
<comment type="caution">
    <text evidence="2">The sequence shown here is derived from an EMBL/GenBank/DDBJ whole genome shotgun (WGS) entry which is preliminary data.</text>
</comment>
<reference evidence="2 3" key="1">
    <citation type="submission" date="2018-04" db="EMBL/GenBank/DDBJ databases">
        <title>Active sludge and wastewater microbial communities from Klosterneuburg, Austria.</title>
        <authorList>
            <person name="Wagner M."/>
        </authorList>
    </citation>
    <scope>NUCLEOTIDE SEQUENCE [LARGE SCALE GENOMIC DNA]</scope>
    <source>
        <strain evidence="2 3">Nl12</strain>
    </source>
</reference>
<evidence type="ECO:0000256" key="1">
    <source>
        <dbReference type="SAM" id="MobiDB-lite"/>
    </source>
</evidence>
<dbReference type="EMBL" id="QAOK01000068">
    <property type="protein sequence ID" value="PTQ76491.1"/>
    <property type="molecule type" value="Genomic_DNA"/>
</dbReference>
<name>A0A2T5HY31_9PROT</name>
<sequence length="138" mass="15544">MRKEEKNSLLILFLERFRLSREVPEIPSHAKLPLKLRKVSLSDQPGKVTPAKDSPAKTGSPSRLRAVLFMGAQHERGLGGKSPQRVLTIAYFDRLGIPRPHDLNFSNRPVRTRMPGEMAGARPIIVNPYADFLGFQLF</sequence>
<evidence type="ECO:0000313" key="2">
    <source>
        <dbReference type="EMBL" id="PTQ76491.1"/>
    </source>
</evidence>
<proteinExistence type="predicted"/>